<name>A0ABS2PGM2_9BACL</name>
<organism evidence="1 2">
    <name type="scientific">Geomicrobium sediminis</name>
    <dbReference type="NCBI Taxonomy" id="1347788"/>
    <lineage>
        <taxon>Bacteria</taxon>
        <taxon>Bacillati</taxon>
        <taxon>Bacillota</taxon>
        <taxon>Bacilli</taxon>
        <taxon>Bacillales</taxon>
        <taxon>Geomicrobium</taxon>
    </lineage>
</organism>
<evidence type="ECO:0000313" key="1">
    <source>
        <dbReference type="EMBL" id="MBM7634427.1"/>
    </source>
</evidence>
<evidence type="ECO:0000313" key="2">
    <source>
        <dbReference type="Proteomes" id="UP000741863"/>
    </source>
</evidence>
<dbReference type="EMBL" id="JAFBEC010000012">
    <property type="protein sequence ID" value="MBM7634427.1"/>
    <property type="molecule type" value="Genomic_DNA"/>
</dbReference>
<proteinExistence type="predicted"/>
<reference evidence="1 2" key="1">
    <citation type="submission" date="2021-01" db="EMBL/GenBank/DDBJ databases">
        <title>Genomic Encyclopedia of Type Strains, Phase IV (KMG-IV): sequencing the most valuable type-strain genomes for metagenomic binning, comparative biology and taxonomic classification.</title>
        <authorList>
            <person name="Goeker M."/>
        </authorList>
    </citation>
    <scope>NUCLEOTIDE SEQUENCE [LARGE SCALE GENOMIC DNA]</scope>
    <source>
        <strain evidence="1 2">DSM 25540</strain>
    </source>
</reference>
<comment type="caution">
    <text evidence="1">The sequence shown here is derived from an EMBL/GenBank/DDBJ whole genome shotgun (WGS) entry which is preliminary data.</text>
</comment>
<accession>A0ABS2PGM2</accession>
<keyword evidence="2" id="KW-1185">Reference proteome</keyword>
<dbReference type="Proteomes" id="UP000741863">
    <property type="component" value="Unassembled WGS sequence"/>
</dbReference>
<gene>
    <name evidence="1" type="ORF">JOD17_003533</name>
</gene>
<sequence>MNQVEVLNRPYLEIELDRYGIIDIAATIIEQVKEEARNLASNVYEQFTIDARILVENVYKTITARFAMLENEDPPEDGNSEDTGIKYVEFLSLDQTDKG</sequence>
<dbReference type="RefSeq" id="WP_204699210.1">
    <property type="nucleotide sequence ID" value="NZ_JAFBEC010000012.1"/>
</dbReference>
<protein>
    <submittedName>
        <fullName evidence="1">Uncharacterized protein</fullName>
    </submittedName>
</protein>